<evidence type="ECO:0000256" key="2">
    <source>
        <dbReference type="ARBA" id="ARBA00022771"/>
    </source>
</evidence>
<evidence type="ECO:0000259" key="5">
    <source>
        <dbReference type="Pfam" id="PF05485"/>
    </source>
</evidence>
<keyword evidence="7" id="KW-1185">Reference proteome</keyword>
<dbReference type="GO" id="GO:0003677">
    <property type="term" value="F:DNA binding"/>
    <property type="evidence" value="ECO:0007669"/>
    <property type="project" value="UniProtKB-KW"/>
</dbReference>
<dbReference type="Proteomes" id="UP000821866">
    <property type="component" value="Unassembled WGS sequence"/>
</dbReference>
<reference evidence="6" key="1">
    <citation type="journal article" date="2020" name="Cell">
        <title>Large-Scale Comparative Analyses of Tick Genomes Elucidate Their Genetic Diversity and Vector Capacities.</title>
        <authorList>
            <consortium name="Tick Genome and Microbiome Consortium (TIGMIC)"/>
            <person name="Jia N."/>
            <person name="Wang J."/>
            <person name="Shi W."/>
            <person name="Du L."/>
            <person name="Sun Y."/>
            <person name="Zhan W."/>
            <person name="Jiang J.F."/>
            <person name="Wang Q."/>
            <person name="Zhang B."/>
            <person name="Ji P."/>
            <person name="Bell-Sakyi L."/>
            <person name="Cui X.M."/>
            <person name="Yuan T.T."/>
            <person name="Jiang B.G."/>
            <person name="Yang W.F."/>
            <person name="Lam T.T."/>
            <person name="Chang Q.C."/>
            <person name="Ding S.J."/>
            <person name="Wang X.J."/>
            <person name="Zhu J.G."/>
            <person name="Ruan X.D."/>
            <person name="Zhao L."/>
            <person name="Wei J.T."/>
            <person name="Ye R.Z."/>
            <person name="Que T.C."/>
            <person name="Du C.H."/>
            <person name="Zhou Y.H."/>
            <person name="Cheng J.X."/>
            <person name="Dai P.F."/>
            <person name="Guo W.B."/>
            <person name="Han X.H."/>
            <person name="Huang E.J."/>
            <person name="Li L.F."/>
            <person name="Wei W."/>
            <person name="Gao Y.C."/>
            <person name="Liu J.Z."/>
            <person name="Shao H.Z."/>
            <person name="Wang X."/>
            <person name="Wang C.C."/>
            <person name="Yang T.C."/>
            <person name="Huo Q.B."/>
            <person name="Li W."/>
            <person name="Chen H.Y."/>
            <person name="Chen S.E."/>
            <person name="Zhou L.G."/>
            <person name="Ni X.B."/>
            <person name="Tian J.H."/>
            <person name="Sheng Y."/>
            <person name="Liu T."/>
            <person name="Pan Y.S."/>
            <person name="Xia L.Y."/>
            <person name="Li J."/>
            <person name="Zhao F."/>
            <person name="Cao W.C."/>
        </authorList>
    </citation>
    <scope>NUCLEOTIDE SEQUENCE</scope>
    <source>
        <strain evidence="6">Rmic-2018</strain>
    </source>
</reference>
<evidence type="ECO:0000256" key="1">
    <source>
        <dbReference type="ARBA" id="ARBA00022723"/>
    </source>
</evidence>
<accession>A0A9J6DST8</accession>
<keyword evidence="2" id="KW-0863">Zinc-finger</keyword>
<dbReference type="GO" id="GO:0008270">
    <property type="term" value="F:zinc ion binding"/>
    <property type="evidence" value="ECO:0007669"/>
    <property type="project" value="UniProtKB-KW"/>
</dbReference>
<dbReference type="InterPro" id="IPR006612">
    <property type="entry name" value="THAP_Znf"/>
</dbReference>
<keyword evidence="3" id="KW-0862">Zinc</keyword>
<name>A0A9J6DST8_RHIMP</name>
<dbReference type="SUPFAM" id="SSF57716">
    <property type="entry name" value="Glucocorticoid receptor-like (DNA-binding domain)"/>
    <property type="match status" value="1"/>
</dbReference>
<gene>
    <name evidence="6" type="ORF">HPB51_004752</name>
</gene>
<feature type="domain" description="THAP-type" evidence="5">
    <location>
        <begin position="24"/>
        <end position="81"/>
    </location>
</feature>
<dbReference type="EMBL" id="JABSTU010000007">
    <property type="protein sequence ID" value="KAH8025211.1"/>
    <property type="molecule type" value="Genomic_DNA"/>
</dbReference>
<keyword evidence="1" id="KW-0479">Metal-binding</keyword>
<protein>
    <recommendedName>
        <fullName evidence="5">THAP-type domain-containing protein</fullName>
    </recommendedName>
</protein>
<dbReference type="VEuPathDB" id="VectorBase:LOC119161876"/>
<evidence type="ECO:0000256" key="4">
    <source>
        <dbReference type="ARBA" id="ARBA00023125"/>
    </source>
</evidence>
<organism evidence="6 7">
    <name type="scientific">Rhipicephalus microplus</name>
    <name type="common">Cattle tick</name>
    <name type="synonym">Boophilus microplus</name>
    <dbReference type="NCBI Taxonomy" id="6941"/>
    <lineage>
        <taxon>Eukaryota</taxon>
        <taxon>Metazoa</taxon>
        <taxon>Ecdysozoa</taxon>
        <taxon>Arthropoda</taxon>
        <taxon>Chelicerata</taxon>
        <taxon>Arachnida</taxon>
        <taxon>Acari</taxon>
        <taxon>Parasitiformes</taxon>
        <taxon>Ixodida</taxon>
        <taxon>Ixodoidea</taxon>
        <taxon>Ixodidae</taxon>
        <taxon>Rhipicephalinae</taxon>
        <taxon>Rhipicephalus</taxon>
        <taxon>Boophilus</taxon>
    </lineage>
</organism>
<dbReference type="AlphaFoldDB" id="A0A9J6DST8"/>
<keyword evidence="4" id="KW-0238">DNA-binding</keyword>
<comment type="caution">
    <text evidence="6">The sequence shown here is derived from an EMBL/GenBank/DDBJ whole genome shotgun (WGS) entry which is preliminary data.</text>
</comment>
<sequence length="102" mass="11527">MSSNVFKLFKNLGKRHKACFTSSWCDNSGRNSSVKFLRFLVDEKGDVWRNNAKRPDLEELTRVQLYGGYRLCSDHFTDSAYANPAKTWLFLAAALTTAGEVG</sequence>
<dbReference type="Pfam" id="PF05485">
    <property type="entry name" value="THAP"/>
    <property type="match status" value="1"/>
</dbReference>
<evidence type="ECO:0000313" key="6">
    <source>
        <dbReference type="EMBL" id="KAH8025211.1"/>
    </source>
</evidence>
<reference evidence="6" key="2">
    <citation type="submission" date="2021-09" db="EMBL/GenBank/DDBJ databases">
        <authorList>
            <person name="Jia N."/>
            <person name="Wang J."/>
            <person name="Shi W."/>
            <person name="Du L."/>
            <person name="Sun Y."/>
            <person name="Zhan W."/>
            <person name="Jiang J."/>
            <person name="Wang Q."/>
            <person name="Zhang B."/>
            <person name="Ji P."/>
            <person name="Sakyi L.B."/>
            <person name="Cui X."/>
            <person name="Yuan T."/>
            <person name="Jiang B."/>
            <person name="Yang W."/>
            <person name="Lam T.T.-Y."/>
            <person name="Chang Q."/>
            <person name="Ding S."/>
            <person name="Wang X."/>
            <person name="Zhu J."/>
            <person name="Ruan X."/>
            <person name="Zhao L."/>
            <person name="Wei J."/>
            <person name="Que T."/>
            <person name="Du C."/>
            <person name="Cheng J."/>
            <person name="Dai P."/>
            <person name="Han X."/>
            <person name="Huang E."/>
            <person name="Gao Y."/>
            <person name="Liu J."/>
            <person name="Shao H."/>
            <person name="Ye R."/>
            <person name="Li L."/>
            <person name="Wei W."/>
            <person name="Wang X."/>
            <person name="Wang C."/>
            <person name="Huo Q."/>
            <person name="Li W."/>
            <person name="Guo W."/>
            <person name="Chen H."/>
            <person name="Chen S."/>
            <person name="Zhou L."/>
            <person name="Zhou L."/>
            <person name="Ni X."/>
            <person name="Tian J."/>
            <person name="Zhou Y."/>
            <person name="Sheng Y."/>
            <person name="Liu T."/>
            <person name="Pan Y."/>
            <person name="Xia L."/>
            <person name="Li J."/>
            <person name="Zhao F."/>
            <person name="Cao W."/>
        </authorList>
    </citation>
    <scope>NUCLEOTIDE SEQUENCE</scope>
    <source>
        <strain evidence="6">Rmic-2018</strain>
        <tissue evidence="6">Larvae</tissue>
    </source>
</reference>
<evidence type="ECO:0000313" key="7">
    <source>
        <dbReference type="Proteomes" id="UP000821866"/>
    </source>
</evidence>
<evidence type="ECO:0000256" key="3">
    <source>
        <dbReference type="ARBA" id="ARBA00022833"/>
    </source>
</evidence>
<proteinExistence type="predicted"/>